<feature type="transmembrane region" description="Helical" evidence="1">
    <location>
        <begin position="38"/>
        <end position="57"/>
    </location>
</feature>
<dbReference type="Proteomes" id="UP000244110">
    <property type="component" value="Unassembled WGS sequence"/>
</dbReference>
<reference evidence="2 3" key="1">
    <citation type="submission" date="2018-04" db="EMBL/GenBank/DDBJ databases">
        <title>Active sludge and wastewater microbial communities from Klosterneuburg, Austria.</title>
        <authorList>
            <person name="Wagner M."/>
        </authorList>
    </citation>
    <scope>NUCLEOTIDE SEQUENCE [LARGE SCALE GENOMIC DNA]</scope>
    <source>
        <strain evidence="2 3">Nm4</strain>
    </source>
</reference>
<dbReference type="RefSeq" id="WP_107787958.1">
    <property type="nucleotide sequence ID" value="NZ_QAOL01000053.1"/>
</dbReference>
<organism evidence="2 3">
    <name type="scientific">Nitrosomonas ureae</name>
    <dbReference type="NCBI Taxonomy" id="44577"/>
    <lineage>
        <taxon>Bacteria</taxon>
        <taxon>Pseudomonadati</taxon>
        <taxon>Pseudomonadota</taxon>
        <taxon>Betaproteobacteria</taxon>
        <taxon>Nitrosomonadales</taxon>
        <taxon>Nitrosomonadaceae</taxon>
        <taxon>Nitrosomonas</taxon>
    </lineage>
</organism>
<keyword evidence="1" id="KW-0472">Membrane</keyword>
<dbReference type="AlphaFoldDB" id="A0A2T5I675"/>
<protein>
    <submittedName>
        <fullName evidence="2">Uncharacterized protein</fullName>
    </submittedName>
</protein>
<comment type="caution">
    <text evidence="2">The sequence shown here is derived from an EMBL/GenBank/DDBJ whole genome shotgun (WGS) entry which is preliminary data.</text>
</comment>
<accession>A0A2T5I675</accession>
<keyword evidence="1" id="KW-0812">Transmembrane</keyword>
<evidence type="ECO:0000256" key="1">
    <source>
        <dbReference type="SAM" id="Phobius"/>
    </source>
</evidence>
<keyword evidence="1" id="KW-1133">Transmembrane helix</keyword>
<name>A0A2T5I675_9PROT</name>
<dbReference type="EMBL" id="QAOL01000053">
    <property type="protein sequence ID" value="PTQ79288.1"/>
    <property type="molecule type" value="Genomic_DNA"/>
</dbReference>
<evidence type="ECO:0000313" key="3">
    <source>
        <dbReference type="Proteomes" id="UP000244110"/>
    </source>
</evidence>
<gene>
    <name evidence="2" type="ORF">C8R28_105320</name>
</gene>
<proteinExistence type="predicted"/>
<evidence type="ECO:0000313" key="2">
    <source>
        <dbReference type="EMBL" id="PTQ79288.1"/>
    </source>
</evidence>
<sequence length="73" mass="7833">MKSTQGLALLSVFLLLSFVLFGASTAVAAILPEGSGIILDLFLGVVFLVSYVLIVSLSDHKNTVRRSYTKIFA</sequence>